<dbReference type="InterPro" id="IPR029058">
    <property type="entry name" value="AB_hydrolase_fold"/>
</dbReference>
<dbReference type="EMBL" id="CP015584">
    <property type="protein sequence ID" value="APT59602.1"/>
    <property type="molecule type" value="Genomic_DNA"/>
</dbReference>
<evidence type="ECO:0000256" key="3">
    <source>
        <dbReference type="ARBA" id="ARBA00022723"/>
    </source>
</evidence>
<dbReference type="Proteomes" id="UP000185494">
    <property type="component" value="Chromosome 2"/>
</dbReference>
<dbReference type="Gene3D" id="3.40.50.1820">
    <property type="entry name" value="alpha/beta hydrolase"/>
    <property type="match status" value="1"/>
</dbReference>
<dbReference type="Pfam" id="PF07519">
    <property type="entry name" value="Tannase"/>
    <property type="match status" value="1"/>
</dbReference>
<dbReference type="PANTHER" id="PTHR33938:SF15">
    <property type="entry name" value="FERULOYL ESTERASE B-RELATED"/>
    <property type="match status" value="1"/>
</dbReference>
<accession>A0A1L7ALE6</accession>
<evidence type="ECO:0000256" key="6">
    <source>
        <dbReference type="ARBA" id="ARBA00022837"/>
    </source>
</evidence>
<comment type="similarity">
    <text evidence="1">Belongs to the tannase family.</text>
</comment>
<evidence type="ECO:0000313" key="10">
    <source>
        <dbReference type="EMBL" id="APT59602.1"/>
    </source>
</evidence>
<dbReference type="PANTHER" id="PTHR33938">
    <property type="entry name" value="FERULOYL ESTERASE B-RELATED"/>
    <property type="match status" value="1"/>
</dbReference>
<evidence type="ECO:0000256" key="8">
    <source>
        <dbReference type="SAM" id="MobiDB-lite"/>
    </source>
</evidence>
<sequence length="552" mass="57429">MRIDTTRGPLVAGLAVALLTAPAALAAAPRDCAGLTALAGPDLRIARVEALPAGQLPAENPGRAALTGAARAQAAMPAHCLVEGMIAPRQGVDQRRYGIGFQLRMPEDWNGRFLFQGGGGMDGVVSDAVGAIPVAGATAAPALNRGYAVVSTDSGHQGADSSDASFGVDQQARIDHAYAAIGRVAETALNLIGAYEGRPPEHRYYMGCSNGGRTALMAAQRFPTLFDGVVAGNPGFRLSRAAIAQAWDVQALNRAAPRDEQGRPILASALTPEDLQLVSQGVLKQCDALDGLADGSIDAMSACRFDPATLACGAGQTQSCLAPAKLEALRSVFGGARDGQGQPLYSTWPWDAGISAPGWRAWKLGTSPTGTPNARNATLAAASLGLYFMTPPKPDLRLEEVDFGRIAAQTAQTAAINDATATLLSSFVARGGKLLVFHGNSDPVFSADDLRAYWRALGQDNGGEAALSRWARLFMVPGMNHCGGGPALDDFDPLAAIEAWVETGKAPEALPAKGRAFPGRSRPLCAYPLEAHYKGQGDPQDGNSFECRPPAP</sequence>
<dbReference type="AlphaFoldDB" id="A0A1L7ALE6"/>
<evidence type="ECO:0000313" key="11">
    <source>
        <dbReference type="Proteomes" id="UP000185494"/>
    </source>
</evidence>
<dbReference type="eggNOG" id="COG0412">
    <property type="taxonomic scope" value="Bacteria"/>
</dbReference>
<keyword evidence="3" id="KW-0479">Metal-binding</keyword>
<feature type="chain" id="PRO_5012385820" evidence="9">
    <location>
        <begin position="27"/>
        <end position="552"/>
    </location>
</feature>
<evidence type="ECO:0000256" key="9">
    <source>
        <dbReference type="SAM" id="SignalP"/>
    </source>
</evidence>
<evidence type="ECO:0000256" key="2">
    <source>
        <dbReference type="ARBA" id="ARBA00022487"/>
    </source>
</evidence>
<dbReference type="SUPFAM" id="SSF53474">
    <property type="entry name" value="alpha/beta-Hydrolases"/>
    <property type="match status" value="1"/>
</dbReference>
<reference evidence="10 11" key="1">
    <citation type="submission" date="2016-05" db="EMBL/GenBank/DDBJ databases">
        <title>Complete Genome and Methylome Analysis of Psychrotrophic Bacterial Isolates from Antarctic Lake Untersee.</title>
        <authorList>
            <person name="Fomenkov A."/>
            <person name="Akimov V.N."/>
            <person name="Vasilyeva L.V."/>
            <person name="Andersen D."/>
            <person name="Vincze T."/>
            <person name="Roberts R.J."/>
        </authorList>
    </citation>
    <scope>NUCLEOTIDE SEQUENCE [LARGE SCALE GENOMIC DNA]</scope>
    <source>
        <strain evidence="10 11">U14-5</strain>
    </source>
</reference>
<evidence type="ECO:0000256" key="7">
    <source>
        <dbReference type="ARBA" id="ARBA00023157"/>
    </source>
</evidence>
<name>A0A1L7ALE6_9PROT</name>
<evidence type="ECO:0000256" key="1">
    <source>
        <dbReference type="ARBA" id="ARBA00006249"/>
    </source>
</evidence>
<dbReference type="GO" id="GO:0046872">
    <property type="term" value="F:metal ion binding"/>
    <property type="evidence" value="ECO:0007669"/>
    <property type="project" value="UniProtKB-KW"/>
</dbReference>
<dbReference type="STRING" id="257708.RGI145_19885"/>
<keyword evidence="5" id="KW-0378">Hydrolase</keyword>
<keyword evidence="2" id="KW-0719">Serine esterase</keyword>
<organism evidence="10 11">
    <name type="scientific">Roseomonas gilardii</name>
    <dbReference type="NCBI Taxonomy" id="257708"/>
    <lineage>
        <taxon>Bacteria</taxon>
        <taxon>Pseudomonadati</taxon>
        <taxon>Pseudomonadota</taxon>
        <taxon>Alphaproteobacteria</taxon>
        <taxon>Acetobacterales</taxon>
        <taxon>Roseomonadaceae</taxon>
        <taxon>Roseomonas</taxon>
    </lineage>
</organism>
<keyword evidence="6" id="KW-0106">Calcium</keyword>
<dbReference type="InterPro" id="IPR011118">
    <property type="entry name" value="Tannase/feruloyl_esterase"/>
</dbReference>
<dbReference type="GO" id="GO:0052689">
    <property type="term" value="F:carboxylic ester hydrolase activity"/>
    <property type="evidence" value="ECO:0007669"/>
    <property type="project" value="UniProtKB-KW"/>
</dbReference>
<gene>
    <name evidence="10" type="ORF">RGI145_19885</name>
</gene>
<keyword evidence="4 9" id="KW-0732">Signal</keyword>
<proteinExistence type="inferred from homology"/>
<keyword evidence="7" id="KW-1015">Disulfide bond</keyword>
<protein>
    <submittedName>
        <fullName evidence="10">Feruloyl esterase</fullName>
    </submittedName>
</protein>
<evidence type="ECO:0000256" key="4">
    <source>
        <dbReference type="ARBA" id="ARBA00022729"/>
    </source>
</evidence>
<dbReference type="RefSeq" id="WP_075800313.1">
    <property type="nucleotide sequence ID" value="NZ_CP015584.1"/>
</dbReference>
<feature type="signal peptide" evidence="9">
    <location>
        <begin position="1"/>
        <end position="26"/>
    </location>
</feature>
<evidence type="ECO:0000256" key="5">
    <source>
        <dbReference type="ARBA" id="ARBA00022801"/>
    </source>
</evidence>
<feature type="region of interest" description="Disordered" evidence="8">
    <location>
        <begin position="532"/>
        <end position="552"/>
    </location>
</feature>
<dbReference type="KEGG" id="rgi:RGI145_19885"/>